<dbReference type="AlphaFoldDB" id="A0AAQ2S5D0"/>
<dbReference type="InterPro" id="IPR029044">
    <property type="entry name" value="Nucleotide-diphossugar_trans"/>
</dbReference>
<evidence type="ECO:0000313" key="2">
    <source>
        <dbReference type="EMBL" id="UVR56346.1"/>
    </source>
</evidence>
<dbReference type="Proteomes" id="UP001060330">
    <property type="component" value="Chromosome"/>
</dbReference>
<name>A0AAQ2S5D0_BACFG</name>
<protein>
    <submittedName>
        <fullName evidence="2">Glycosyltransferase family 2 protein</fullName>
    </submittedName>
</protein>
<gene>
    <name evidence="2" type="ORF">NXX45_21995</name>
</gene>
<dbReference type="RefSeq" id="WP_008657396.1">
    <property type="nucleotide sequence ID" value="NZ_CABKOU010000001.1"/>
</dbReference>
<reference evidence="2" key="1">
    <citation type="submission" date="2022-08" db="EMBL/GenBank/DDBJ databases">
        <title>Genome Sequencing of Bacteroides fragilis Group Isolates with Nanopore Technology.</title>
        <authorList>
            <person name="Tisza M.J."/>
            <person name="Smith D."/>
            <person name="Dekker J.P."/>
        </authorList>
    </citation>
    <scope>NUCLEOTIDE SEQUENCE</scope>
    <source>
        <strain evidence="2">BFG-70</strain>
    </source>
</reference>
<dbReference type="EMBL" id="CP103216">
    <property type="protein sequence ID" value="UVR56346.1"/>
    <property type="molecule type" value="Genomic_DNA"/>
</dbReference>
<proteinExistence type="predicted"/>
<dbReference type="CDD" id="cd00761">
    <property type="entry name" value="Glyco_tranf_GTA_type"/>
    <property type="match status" value="1"/>
</dbReference>
<feature type="domain" description="Glycosyltransferase 2-like" evidence="1">
    <location>
        <begin position="13"/>
        <end position="96"/>
    </location>
</feature>
<dbReference type="SUPFAM" id="SSF53448">
    <property type="entry name" value="Nucleotide-diphospho-sugar transferases"/>
    <property type="match status" value="1"/>
</dbReference>
<sequence length="325" mass="38003">MNGIKKDKYTLLSICIPTYNRYEILREGLNILLPQIKGLDIKVYVIDNNSTDDTVLIANEYSDIIYIRNEKNIGGDMNILKAYQIASQTSEYICVLGDSYRFKNRLDSIMDLLLPCDLNLLVLNRECEFSGIHSRYYYSADEILSDLGGGMDLIGSIVVNKKAVLEENYVPYLWSNFIHVGMVFNYLSSLDSLKCYFLREQVLYHTNLDKTKVSWYKDMFEIFAKTWMLTILSLPATLSIDSKLQCTKKHDIYTGVFRLKRLLYLRGFGYVKYKDIKKYSIYIPFVTDVPILYMYLISMIPQFIVQSLIFLNKMKSVMFLWYILI</sequence>
<dbReference type="Pfam" id="PF00535">
    <property type="entry name" value="Glycos_transf_2"/>
    <property type="match status" value="1"/>
</dbReference>
<accession>A0AAQ2S5D0</accession>
<evidence type="ECO:0000313" key="3">
    <source>
        <dbReference type="Proteomes" id="UP001060330"/>
    </source>
</evidence>
<dbReference type="Gene3D" id="3.90.550.10">
    <property type="entry name" value="Spore Coat Polysaccharide Biosynthesis Protein SpsA, Chain A"/>
    <property type="match status" value="1"/>
</dbReference>
<dbReference type="InterPro" id="IPR001173">
    <property type="entry name" value="Glyco_trans_2-like"/>
</dbReference>
<organism evidence="2 3">
    <name type="scientific">Bacteroides fragilis</name>
    <dbReference type="NCBI Taxonomy" id="817"/>
    <lineage>
        <taxon>Bacteria</taxon>
        <taxon>Pseudomonadati</taxon>
        <taxon>Bacteroidota</taxon>
        <taxon>Bacteroidia</taxon>
        <taxon>Bacteroidales</taxon>
        <taxon>Bacteroidaceae</taxon>
        <taxon>Bacteroides</taxon>
    </lineage>
</organism>
<evidence type="ECO:0000259" key="1">
    <source>
        <dbReference type="Pfam" id="PF00535"/>
    </source>
</evidence>